<accession>A0A9W7B2X3</accession>
<dbReference type="Gene3D" id="3.40.50.150">
    <property type="entry name" value="Vaccinia Virus protein VP39"/>
    <property type="match status" value="1"/>
</dbReference>
<dbReference type="GO" id="GO:0008168">
    <property type="term" value="F:methyltransferase activity"/>
    <property type="evidence" value="ECO:0007669"/>
    <property type="project" value="UniProtKB-KW"/>
</dbReference>
<protein>
    <recommendedName>
        <fullName evidence="3">S-adenosylmethionine-dependent methyltransferase domain-containing protein</fullName>
    </recommendedName>
</protein>
<evidence type="ECO:0000313" key="1">
    <source>
        <dbReference type="EMBL" id="GMH81106.1"/>
    </source>
</evidence>
<evidence type="ECO:0000313" key="2">
    <source>
        <dbReference type="Proteomes" id="UP001165085"/>
    </source>
</evidence>
<keyword evidence="2" id="KW-1185">Reference proteome</keyword>
<dbReference type="InterPro" id="IPR029063">
    <property type="entry name" value="SAM-dependent_MTases_sf"/>
</dbReference>
<dbReference type="AlphaFoldDB" id="A0A9W7B2X3"/>
<evidence type="ECO:0008006" key="3">
    <source>
        <dbReference type="Google" id="ProtNLM"/>
    </source>
</evidence>
<name>A0A9W7B2X3_9STRA</name>
<dbReference type="EMBL" id="BRXY01000254">
    <property type="protein sequence ID" value="GMH81106.1"/>
    <property type="molecule type" value="Genomic_DNA"/>
</dbReference>
<sequence length="223" mass="25328">MGLEEWEGSIFGVEGFKDRKNRDTYRMLKGEEGERTCVENGVEYSLRVGDGFSVGLFLDTSLLREYVKGLEGRCLNLFSHGNAIAKAKGGEGVNVDLSEKYFQRVEGWKNIVDDVWDYCKRKGGKESFDVVVCDPPSSSVGKKRRWSTLKDYPELITLLTPLVSSSGLLILCSNTKKQSRNEFLKQCEKGFEMAGRKGVLERVLGTEWGWWTEGVKIFVWRLE</sequence>
<proteinExistence type="predicted"/>
<dbReference type="SUPFAM" id="SSF53335">
    <property type="entry name" value="S-adenosyl-L-methionine-dependent methyltransferases"/>
    <property type="match status" value="1"/>
</dbReference>
<dbReference type="OrthoDB" id="40071at2759"/>
<reference evidence="2" key="1">
    <citation type="journal article" date="2023" name="Commun. Biol.">
        <title>Genome analysis of Parmales, the sister group of diatoms, reveals the evolutionary specialization of diatoms from phago-mixotrophs to photoautotrophs.</title>
        <authorList>
            <person name="Ban H."/>
            <person name="Sato S."/>
            <person name="Yoshikawa S."/>
            <person name="Yamada K."/>
            <person name="Nakamura Y."/>
            <person name="Ichinomiya M."/>
            <person name="Sato N."/>
            <person name="Blanc-Mathieu R."/>
            <person name="Endo H."/>
            <person name="Kuwata A."/>
            <person name="Ogata H."/>
        </authorList>
    </citation>
    <scope>NUCLEOTIDE SEQUENCE [LARGE SCALE GENOMIC DNA]</scope>
    <source>
        <strain evidence="2">NIES 3701</strain>
    </source>
</reference>
<comment type="caution">
    <text evidence="1">The sequence shown here is derived from an EMBL/GenBank/DDBJ whole genome shotgun (WGS) entry which is preliminary data.</text>
</comment>
<dbReference type="GO" id="GO:0032259">
    <property type="term" value="P:methylation"/>
    <property type="evidence" value="ECO:0007669"/>
    <property type="project" value="UniProtKB-KW"/>
</dbReference>
<dbReference type="PANTHER" id="PTHR43042:SF3">
    <property type="entry name" value="RIBOSOMAL RNA LARGE SUBUNIT METHYLTRANSFERASE YWBD-RELATED"/>
    <property type="match status" value="1"/>
</dbReference>
<dbReference type="Proteomes" id="UP001165085">
    <property type="component" value="Unassembled WGS sequence"/>
</dbReference>
<organism evidence="1 2">
    <name type="scientific">Triparma strigata</name>
    <dbReference type="NCBI Taxonomy" id="1606541"/>
    <lineage>
        <taxon>Eukaryota</taxon>
        <taxon>Sar</taxon>
        <taxon>Stramenopiles</taxon>
        <taxon>Ochrophyta</taxon>
        <taxon>Bolidophyceae</taxon>
        <taxon>Parmales</taxon>
        <taxon>Triparmaceae</taxon>
        <taxon>Triparma</taxon>
    </lineage>
</organism>
<gene>
    <name evidence="1" type="ORF">TrST_g8672</name>
</gene>
<dbReference type="PANTHER" id="PTHR43042">
    <property type="entry name" value="SAM-DEPENDENT METHYLTRANSFERASE"/>
    <property type="match status" value="1"/>
</dbReference>